<feature type="non-terminal residue" evidence="1">
    <location>
        <position position="123"/>
    </location>
</feature>
<organism evidence="1 2">
    <name type="scientific">Diploptera punctata</name>
    <name type="common">Pacific beetle cockroach</name>
    <dbReference type="NCBI Taxonomy" id="6984"/>
    <lineage>
        <taxon>Eukaryota</taxon>
        <taxon>Metazoa</taxon>
        <taxon>Ecdysozoa</taxon>
        <taxon>Arthropoda</taxon>
        <taxon>Hexapoda</taxon>
        <taxon>Insecta</taxon>
        <taxon>Pterygota</taxon>
        <taxon>Neoptera</taxon>
        <taxon>Polyneoptera</taxon>
        <taxon>Dictyoptera</taxon>
        <taxon>Blattodea</taxon>
        <taxon>Blaberoidea</taxon>
        <taxon>Blaberidae</taxon>
        <taxon>Diplopterinae</taxon>
        <taxon>Diploptera</taxon>
    </lineage>
</organism>
<comment type="caution">
    <text evidence="1">The sequence shown here is derived from an EMBL/GenBank/DDBJ whole genome shotgun (WGS) entry which is preliminary data.</text>
</comment>
<evidence type="ECO:0000313" key="2">
    <source>
        <dbReference type="Proteomes" id="UP001233999"/>
    </source>
</evidence>
<protein>
    <submittedName>
        <fullName evidence="1">Uncharacterized protein</fullName>
    </submittedName>
</protein>
<feature type="non-terminal residue" evidence="1">
    <location>
        <position position="1"/>
    </location>
</feature>
<dbReference type="AlphaFoldDB" id="A0AAD8E8L0"/>
<name>A0AAD8E8L0_DIPPU</name>
<reference evidence="1" key="2">
    <citation type="submission" date="2023-05" db="EMBL/GenBank/DDBJ databases">
        <authorList>
            <person name="Fouks B."/>
        </authorList>
    </citation>
    <scope>NUCLEOTIDE SEQUENCE</scope>
    <source>
        <strain evidence="1">Stay&amp;Tobe</strain>
        <tissue evidence="1">Testes</tissue>
    </source>
</reference>
<reference evidence="1" key="1">
    <citation type="journal article" date="2023" name="IScience">
        <title>Live-bearing cockroach genome reveals convergent evolutionary mechanisms linked to viviparity in insects and beyond.</title>
        <authorList>
            <person name="Fouks B."/>
            <person name="Harrison M.C."/>
            <person name="Mikhailova A.A."/>
            <person name="Marchal E."/>
            <person name="English S."/>
            <person name="Carruthers M."/>
            <person name="Jennings E.C."/>
            <person name="Chiamaka E.L."/>
            <person name="Frigard R.A."/>
            <person name="Pippel M."/>
            <person name="Attardo G.M."/>
            <person name="Benoit J.B."/>
            <person name="Bornberg-Bauer E."/>
            <person name="Tobe S.S."/>
        </authorList>
    </citation>
    <scope>NUCLEOTIDE SEQUENCE</scope>
    <source>
        <strain evidence="1">Stay&amp;Tobe</strain>
    </source>
</reference>
<proteinExistence type="predicted"/>
<accession>A0AAD8E8L0</accession>
<sequence>QAGLNLKVHQINTRFTVLDKYKVPQSADLDFVTVLVTFSMLFMFNWTSVVNVNSIENVTNTCRKLIVKHRVKSDDEMMNIAYIIAKESLMRFEILVGQICPIQFQCNAIEFSDRNILLSEGEL</sequence>
<dbReference type="Proteomes" id="UP001233999">
    <property type="component" value="Unassembled WGS sequence"/>
</dbReference>
<gene>
    <name evidence="1" type="ORF">L9F63_023524</name>
</gene>
<dbReference type="EMBL" id="JASPKZ010007958">
    <property type="protein sequence ID" value="KAJ9581290.1"/>
    <property type="molecule type" value="Genomic_DNA"/>
</dbReference>
<keyword evidence="2" id="KW-1185">Reference proteome</keyword>
<evidence type="ECO:0000313" key="1">
    <source>
        <dbReference type="EMBL" id="KAJ9581290.1"/>
    </source>
</evidence>